<dbReference type="AlphaFoldDB" id="A0A2U1Q1J0"/>
<reference evidence="1 2" key="1">
    <citation type="journal article" date="2018" name="Mol. Plant">
        <title>The genome of Artemisia annua provides insight into the evolution of Asteraceae family and artemisinin biosynthesis.</title>
        <authorList>
            <person name="Shen Q."/>
            <person name="Zhang L."/>
            <person name="Liao Z."/>
            <person name="Wang S."/>
            <person name="Yan T."/>
            <person name="Shi P."/>
            <person name="Liu M."/>
            <person name="Fu X."/>
            <person name="Pan Q."/>
            <person name="Wang Y."/>
            <person name="Lv Z."/>
            <person name="Lu X."/>
            <person name="Zhang F."/>
            <person name="Jiang W."/>
            <person name="Ma Y."/>
            <person name="Chen M."/>
            <person name="Hao X."/>
            <person name="Li L."/>
            <person name="Tang Y."/>
            <person name="Lv G."/>
            <person name="Zhou Y."/>
            <person name="Sun X."/>
            <person name="Brodelius P.E."/>
            <person name="Rose J.K.C."/>
            <person name="Tang K."/>
        </authorList>
    </citation>
    <scope>NUCLEOTIDE SEQUENCE [LARGE SCALE GENOMIC DNA]</scope>
    <source>
        <strain evidence="2">cv. Huhao1</strain>
        <tissue evidence="1">Leaf</tissue>
    </source>
</reference>
<proteinExistence type="predicted"/>
<comment type="caution">
    <text evidence="1">The sequence shown here is derived from an EMBL/GenBank/DDBJ whole genome shotgun (WGS) entry which is preliminary data.</text>
</comment>
<dbReference type="Proteomes" id="UP000245207">
    <property type="component" value="Unassembled WGS sequence"/>
</dbReference>
<accession>A0A2U1Q1J0</accession>
<protein>
    <submittedName>
        <fullName evidence="1">Uncharacterized protein</fullName>
    </submittedName>
</protein>
<evidence type="ECO:0000313" key="1">
    <source>
        <dbReference type="EMBL" id="PWA91889.1"/>
    </source>
</evidence>
<dbReference type="EMBL" id="PKPP01000510">
    <property type="protein sequence ID" value="PWA91889.1"/>
    <property type="molecule type" value="Genomic_DNA"/>
</dbReference>
<sequence length="198" mass="22615">MRLRLSRFRVLFSGSYMCFKRSGYKGLEHSQSCSHPERHHHLIFILPLSCDSNHHLIFKFRESGFKFGESCFRESQVIDPRVQGLKLSGFSDSVSVTMSATRYYDSLMLQKLSLRTTSPDHYHPCDSSASVNHLVQVLVLVSGDVGGFTFTRPSRFVEVFQVQVVWVQGKGVRFKYGIQRPGSASRFKVCDRVQAKVQ</sequence>
<name>A0A2U1Q1J0_ARTAN</name>
<gene>
    <name evidence="1" type="ORF">CTI12_AA058920</name>
</gene>
<evidence type="ECO:0000313" key="2">
    <source>
        <dbReference type="Proteomes" id="UP000245207"/>
    </source>
</evidence>
<organism evidence="1 2">
    <name type="scientific">Artemisia annua</name>
    <name type="common">Sweet wormwood</name>
    <dbReference type="NCBI Taxonomy" id="35608"/>
    <lineage>
        <taxon>Eukaryota</taxon>
        <taxon>Viridiplantae</taxon>
        <taxon>Streptophyta</taxon>
        <taxon>Embryophyta</taxon>
        <taxon>Tracheophyta</taxon>
        <taxon>Spermatophyta</taxon>
        <taxon>Magnoliopsida</taxon>
        <taxon>eudicotyledons</taxon>
        <taxon>Gunneridae</taxon>
        <taxon>Pentapetalae</taxon>
        <taxon>asterids</taxon>
        <taxon>campanulids</taxon>
        <taxon>Asterales</taxon>
        <taxon>Asteraceae</taxon>
        <taxon>Asteroideae</taxon>
        <taxon>Anthemideae</taxon>
        <taxon>Artemisiinae</taxon>
        <taxon>Artemisia</taxon>
    </lineage>
</organism>
<keyword evidence="2" id="KW-1185">Reference proteome</keyword>